<dbReference type="Pfam" id="PF01018">
    <property type="entry name" value="GTP1_OBG"/>
    <property type="match status" value="1"/>
</dbReference>
<dbReference type="GO" id="GO:0000287">
    <property type="term" value="F:magnesium ion binding"/>
    <property type="evidence" value="ECO:0007669"/>
    <property type="project" value="InterPro"/>
</dbReference>
<dbReference type="InterPro" id="IPR027417">
    <property type="entry name" value="P-loop_NTPase"/>
</dbReference>
<keyword evidence="3 8" id="KW-0479">Metal-binding</keyword>
<dbReference type="CDD" id="cd01898">
    <property type="entry name" value="Obg"/>
    <property type="match status" value="1"/>
</dbReference>
<dbReference type="Pfam" id="PF01926">
    <property type="entry name" value="MMR_HSR1"/>
    <property type="match status" value="1"/>
</dbReference>
<keyword evidence="6 8" id="KW-0460">Magnesium</keyword>
<dbReference type="InterPro" id="IPR014100">
    <property type="entry name" value="GTP-bd_Obg/CgtA"/>
</dbReference>
<evidence type="ECO:0000256" key="4">
    <source>
        <dbReference type="ARBA" id="ARBA00022741"/>
    </source>
</evidence>
<dbReference type="InterPro" id="IPR006074">
    <property type="entry name" value="GTP1-OBG_CS"/>
</dbReference>
<dbReference type="Gene3D" id="3.40.50.300">
    <property type="entry name" value="P-loop containing nucleotide triphosphate hydrolases"/>
    <property type="match status" value="1"/>
</dbReference>
<dbReference type="RefSeq" id="WP_038463744.1">
    <property type="nucleotide sequence ID" value="NZ_CP008941.1"/>
</dbReference>
<dbReference type="Gene3D" id="2.70.210.12">
    <property type="entry name" value="GTP1/OBG domain"/>
    <property type="match status" value="1"/>
</dbReference>
<feature type="binding site" evidence="8">
    <location>
        <position position="173"/>
    </location>
    <ligand>
        <name>Mg(2+)</name>
        <dbReference type="ChEBI" id="CHEBI:18420"/>
    </ligand>
</feature>
<dbReference type="GO" id="GO:0042254">
    <property type="term" value="P:ribosome biogenesis"/>
    <property type="evidence" value="ECO:0007669"/>
    <property type="project" value="UniProtKB-UniRule"/>
</dbReference>
<feature type="binding site" evidence="8">
    <location>
        <begin position="166"/>
        <end position="173"/>
    </location>
    <ligand>
        <name>GTP</name>
        <dbReference type="ChEBI" id="CHEBI:37565"/>
    </ligand>
</feature>
<feature type="binding site" evidence="8">
    <location>
        <begin position="309"/>
        <end position="311"/>
    </location>
    <ligand>
        <name>GTP</name>
        <dbReference type="ChEBI" id="CHEBI:37565"/>
    </ligand>
</feature>
<organism evidence="11 12">
    <name type="scientific">Candidatus Odyssella acanthamoebae</name>
    <dbReference type="NCBI Taxonomy" id="91604"/>
    <lineage>
        <taxon>Bacteria</taxon>
        <taxon>Pseudomonadati</taxon>
        <taxon>Pseudomonadota</taxon>
        <taxon>Alphaproteobacteria</taxon>
        <taxon>Holosporales</taxon>
        <taxon>Candidatus Paracaedibacteraceae</taxon>
        <taxon>Candidatus Odyssella</taxon>
    </lineage>
</organism>
<dbReference type="GO" id="GO:0005737">
    <property type="term" value="C:cytoplasm"/>
    <property type="evidence" value="ECO:0007669"/>
    <property type="project" value="UniProtKB-SubCell"/>
</dbReference>
<dbReference type="PRINTS" id="PR00326">
    <property type="entry name" value="GTP1OBG"/>
</dbReference>
<proteinExistence type="inferred from homology"/>
<dbReference type="OrthoDB" id="9807318at2"/>
<evidence type="ECO:0000313" key="11">
    <source>
        <dbReference type="EMBL" id="AIK95976.1"/>
    </source>
</evidence>
<dbReference type="AlphaFoldDB" id="A0A077AUD9"/>
<dbReference type="GO" id="GO:0043022">
    <property type="term" value="F:ribosome binding"/>
    <property type="evidence" value="ECO:0007669"/>
    <property type="project" value="UniProtKB-ARBA"/>
</dbReference>
<dbReference type="Proteomes" id="UP000028926">
    <property type="component" value="Chromosome"/>
</dbReference>
<dbReference type="EC" id="3.6.5.-" evidence="8"/>
<accession>A0A077AUD9</accession>
<keyword evidence="7 8" id="KW-0342">GTP-binding</keyword>
<evidence type="ECO:0000313" key="12">
    <source>
        <dbReference type="Proteomes" id="UP000028926"/>
    </source>
</evidence>
<dbReference type="PROSITE" id="PS00905">
    <property type="entry name" value="GTP1_OBG"/>
    <property type="match status" value="1"/>
</dbReference>
<evidence type="ECO:0000256" key="6">
    <source>
        <dbReference type="ARBA" id="ARBA00022842"/>
    </source>
</evidence>
<reference evidence="11 12" key="1">
    <citation type="submission" date="2014-07" db="EMBL/GenBank/DDBJ databases">
        <title>Comparative genomic insights into amoeba endosymbionts belonging to the families of Holosporaceae and Candidatus Midichloriaceae within Rickettsiales.</title>
        <authorList>
            <person name="Wang Z."/>
            <person name="Wu M."/>
        </authorList>
    </citation>
    <scope>NUCLEOTIDE SEQUENCE [LARGE SCALE GENOMIC DNA]</scope>
    <source>
        <strain evidence="11">PRA3</strain>
    </source>
</reference>
<dbReference type="KEGG" id="paca:ID47_03305"/>
<dbReference type="HAMAP" id="MF_01454">
    <property type="entry name" value="GTPase_Obg"/>
    <property type="match status" value="1"/>
</dbReference>
<dbReference type="PROSITE" id="PS51710">
    <property type="entry name" value="G_OBG"/>
    <property type="match status" value="1"/>
</dbReference>
<dbReference type="NCBIfam" id="TIGR02729">
    <property type="entry name" value="Obg_CgtA"/>
    <property type="match status" value="1"/>
</dbReference>
<dbReference type="PROSITE" id="PS51883">
    <property type="entry name" value="OBG"/>
    <property type="match status" value="1"/>
</dbReference>
<feature type="binding site" evidence="8">
    <location>
        <begin position="212"/>
        <end position="215"/>
    </location>
    <ligand>
        <name>GTP</name>
        <dbReference type="ChEBI" id="CHEBI:37565"/>
    </ligand>
</feature>
<feature type="binding site" evidence="8">
    <location>
        <position position="193"/>
    </location>
    <ligand>
        <name>Mg(2+)</name>
        <dbReference type="ChEBI" id="CHEBI:18420"/>
    </ligand>
</feature>
<dbReference type="NCBIfam" id="NF008955">
    <property type="entry name" value="PRK12297.1"/>
    <property type="match status" value="1"/>
</dbReference>
<evidence type="ECO:0000256" key="7">
    <source>
        <dbReference type="ARBA" id="ARBA00023134"/>
    </source>
</evidence>
<dbReference type="InterPro" id="IPR045086">
    <property type="entry name" value="OBG_GTPase"/>
</dbReference>
<dbReference type="InterPro" id="IPR031167">
    <property type="entry name" value="G_OBG"/>
</dbReference>
<name>A0A077AUD9_9PROT</name>
<dbReference type="SUPFAM" id="SSF82051">
    <property type="entry name" value="Obg GTP-binding protein N-terminal domain"/>
    <property type="match status" value="1"/>
</dbReference>
<dbReference type="FunFam" id="2.70.210.12:FF:000001">
    <property type="entry name" value="GTPase Obg"/>
    <property type="match status" value="1"/>
</dbReference>
<evidence type="ECO:0000259" key="9">
    <source>
        <dbReference type="PROSITE" id="PS51710"/>
    </source>
</evidence>
<dbReference type="PANTHER" id="PTHR11702">
    <property type="entry name" value="DEVELOPMENTALLY REGULATED GTP-BINDING PROTEIN-RELATED"/>
    <property type="match status" value="1"/>
</dbReference>
<dbReference type="GO" id="GO:0003924">
    <property type="term" value="F:GTPase activity"/>
    <property type="evidence" value="ECO:0007669"/>
    <property type="project" value="UniProtKB-UniRule"/>
</dbReference>
<dbReference type="InterPro" id="IPR036726">
    <property type="entry name" value="GTP1_OBG_dom_sf"/>
</dbReference>
<sequence length="348" mass="38027">MKFLDQVKIYVKAGNGGNGCCSFRREKFIEYGGPDGGNGGRGGNLILEAADNLNTLIDYRYQQHFRAQSGQGGSGRNRTGADGDDMVLMVPVGTQILDDDKETLIVDMIEPGQRFILARGGDGGFGNTHFKTATNQAPRKTIPGWEGNERWVWMRLKLIADAGLVGLPNAGKSTFLSAVSRAKAKVADYPFTTLAPQLGMVYVHEEEFTLADLPGLIENAHQGAGLGTRFLGHVERCGVILHLIDGTQEDVAHAYITIRNELEAYGYGLESKPEVVALNKCDALTEEEIANKLNDLKSVVSHENLYVISGVTKYGITPVLAKTLDYIHQHRRRGDAAQISDKLFHPLD</sequence>
<feature type="binding site" evidence="8">
    <location>
        <begin position="279"/>
        <end position="282"/>
    </location>
    <ligand>
        <name>GTP</name>
        <dbReference type="ChEBI" id="CHEBI:37565"/>
    </ligand>
</feature>
<dbReference type="NCBIfam" id="NF008956">
    <property type="entry name" value="PRK12299.1"/>
    <property type="match status" value="1"/>
</dbReference>
<evidence type="ECO:0000256" key="2">
    <source>
        <dbReference type="ARBA" id="ARBA00022490"/>
    </source>
</evidence>
<comment type="function">
    <text evidence="8">An essential GTPase which binds GTP, GDP and possibly (p)ppGpp with moderate affinity, with high nucleotide exchange rates and a fairly low GTP hydrolysis rate. Plays a role in control of the cell cycle, stress response, ribosome biogenesis and in those bacteria that undergo differentiation, in morphogenesis control.</text>
</comment>
<dbReference type="GO" id="GO:0005525">
    <property type="term" value="F:GTP binding"/>
    <property type="evidence" value="ECO:0007669"/>
    <property type="project" value="UniProtKB-UniRule"/>
</dbReference>
<dbReference type="InterPro" id="IPR006073">
    <property type="entry name" value="GTP-bd"/>
</dbReference>
<dbReference type="SUPFAM" id="SSF52540">
    <property type="entry name" value="P-loop containing nucleoside triphosphate hydrolases"/>
    <property type="match status" value="1"/>
</dbReference>
<comment type="subunit">
    <text evidence="8">Monomer.</text>
</comment>
<dbReference type="STRING" id="91604.ID47_03305"/>
<comment type="cofactor">
    <cofactor evidence="8">
        <name>Mg(2+)</name>
        <dbReference type="ChEBI" id="CHEBI:18420"/>
    </cofactor>
</comment>
<evidence type="ECO:0000256" key="1">
    <source>
        <dbReference type="ARBA" id="ARBA00007699"/>
    </source>
</evidence>
<feature type="binding site" evidence="8">
    <location>
        <begin position="191"/>
        <end position="195"/>
    </location>
    <ligand>
        <name>GTP</name>
        <dbReference type="ChEBI" id="CHEBI:37565"/>
    </ligand>
</feature>
<keyword evidence="5 8" id="KW-0378">Hydrolase</keyword>
<protein>
    <recommendedName>
        <fullName evidence="8">GTPase Obg</fullName>
        <ecNumber evidence="8">3.6.5.-</ecNumber>
    </recommendedName>
    <alternativeName>
        <fullName evidence="8">GTP-binding protein Obg</fullName>
    </alternativeName>
</protein>
<evidence type="ECO:0000256" key="3">
    <source>
        <dbReference type="ARBA" id="ARBA00022723"/>
    </source>
</evidence>
<dbReference type="PIRSF" id="PIRSF002401">
    <property type="entry name" value="GTP_bd_Obg/CgtA"/>
    <property type="match status" value="1"/>
</dbReference>
<dbReference type="InterPro" id="IPR006169">
    <property type="entry name" value="GTP1_OBG_dom"/>
</dbReference>
<keyword evidence="4 8" id="KW-0547">Nucleotide-binding</keyword>
<dbReference type="PANTHER" id="PTHR11702:SF31">
    <property type="entry name" value="MITOCHONDRIAL RIBOSOME-ASSOCIATED GTPASE 2"/>
    <property type="match status" value="1"/>
</dbReference>
<keyword evidence="2 8" id="KW-0963">Cytoplasm</keyword>
<feature type="domain" description="OBG-type G" evidence="9">
    <location>
        <begin position="160"/>
        <end position="328"/>
    </location>
</feature>
<dbReference type="eggNOG" id="COG0536">
    <property type="taxonomic scope" value="Bacteria"/>
</dbReference>
<dbReference type="HOGENOM" id="CLU_011747_2_0_5"/>
<feature type="domain" description="Obg" evidence="10">
    <location>
        <begin position="1"/>
        <end position="159"/>
    </location>
</feature>
<evidence type="ECO:0000259" key="10">
    <source>
        <dbReference type="PROSITE" id="PS51883"/>
    </source>
</evidence>
<evidence type="ECO:0000256" key="5">
    <source>
        <dbReference type="ARBA" id="ARBA00022801"/>
    </source>
</evidence>
<dbReference type="EMBL" id="CP008941">
    <property type="protein sequence ID" value="AIK95976.1"/>
    <property type="molecule type" value="Genomic_DNA"/>
</dbReference>
<comment type="similarity">
    <text evidence="1 8">Belongs to the TRAFAC class OBG-HflX-like GTPase superfamily. OBG GTPase family.</text>
</comment>
<comment type="subcellular location">
    <subcellularLocation>
        <location evidence="8">Cytoplasm</location>
    </subcellularLocation>
</comment>
<gene>
    <name evidence="11" type="primary">obgE</name>
    <name evidence="8" type="synonym">obg</name>
    <name evidence="11" type="ORF">ID47_03305</name>
</gene>
<evidence type="ECO:0000256" key="8">
    <source>
        <dbReference type="HAMAP-Rule" id="MF_01454"/>
    </source>
</evidence>
<keyword evidence="12" id="KW-1185">Reference proteome</keyword>